<keyword evidence="3" id="KW-1185">Reference proteome</keyword>
<feature type="transmembrane region" description="Helical" evidence="1">
    <location>
        <begin position="174"/>
        <end position="192"/>
    </location>
</feature>
<sequence length="497" mass="56020">MALSASARFKTRLSALVTRITRNRLTFVFFLFGFFHCFVQGMIQSFQFTLDAEYSSFFTSITKAAHVGPGNHTEVIQHGDRHQLRLCDDLPHNDGSCTIIFDSNDPKPIDIDHNSVGRGLIVKEIIGKSDTSAINTLTGVTLQSPKGSVALSQTCVNMLLLPAQRTQNSRRESLAFMLIQFWLFGISLMAMIRDSVPHVLTGLSARMLLTAWSTYALWRSPQYEQVYRSLIETAGTPCSFEIFGEYFQTRLKYEIIDAVLNCTALAIAAYLSLALLKRYNVESFNYVGAPPKIIRIHRYFMAVKVCLQLEAFVSLTAFGMWTDQIFNTYVGEITDYFKLFEAIFIIWTILLVPWIVTGWYGIRYEHRRATVIFIAVAFVFIASSTMLFSSQVYRWTYYSWPNFACYATASLVLLVASFVLAILCRMNFDQGLSQYLHAEAALAGSDFAQETFEHDIEKNTVGGMSDEKSKVSSVVPVPTYYTLPTLPMNSSGNSGRS</sequence>
<feature type="transmembrane region" description="Helical" evidence="1">
    <location>
        <begin position="255"/>
        <end position="276"/>
    </location>
</feature>
<dbReference type="Proteomes" id="UP001049176">
    <property type="component" value="Chromosome 9"/>
</dbReference>
<dbReference type="RefSeq" id="XP_043004008.1">
    <property type="nucleotide sequence ID" value="XM_043158655.1"/>
</dbReference>
<feature type="transmembrane region" description="Helical" evidence="1">
    <location>
        <begin position="400"/>
        <end position="424"/>
    </location>
</feature>
<evidence type="ECO:0000313" key="3">
    <source>
        <dbReference type="Proteomes" id="UP001049176"/>
    </source>
</evidence>
<dbReference type="PANTHER" id="PTHR34391">
    <property type="entry name" value="UPF0658 GOLGI APPARATUS MEMBRANE PROTEIN C1952.10C-RELATED"/>
    <property type="match status" value="1"/>
</dbReference>
<dbReference type="AlphaFoldDB" id="A0A9P7RPY2"/>
<protein>
    <recommendedName>
        <fullName evidence="4">Transmembrane protein</fullName>
    </recommendedName>
</protein>
<dbReference type="KEGG" id="more:E1B28_013494"/>
<dbReference type="GeneID" id="66082569"/>
<name>A0A9P7RPY2_9AGAR</name>
<feature type="transmembrane region" description="Helical" evidence="1">
    <location>
        <begin position="299"/>
        <end position="322"/>
    </location>
</feature>
<comment type="caution">
    <text evidence="2">The sequence shown here is derived from an EMBL/GenBank/DDBJ whole genome shotgun (WGS) entry which is preliminary data.</text>
</comment>
<proteinExistence type="predicted"/>
<organism evidence="2 3">
    <name type="scientific">Marasmius oreades</name>
    <name type="common">fairy-ring Marasmius</name>
    <dbReference type="NCBI Taxonomy" id="181124"/>
    <lineage>
        <taxon>Eukaryota</taxon>
        <taxon>Fungi</taxon>
        <taxon>Dikarya</taxon>
        <taxon>Basidiomycota</taxon>
        <taxon>Agaricomycotina</taxon>
        <taxon>Agaricomycetes</taxon>
        <taxon>Agaricomycetidae</taxon>
        <taxon>Agaricales</taxon>
        <taxon>Marasmiineae</taxon>
        <taxon>Marasmiaceae</taxon>
        <taxon>Marasmius</taxon>
    </lineage>
</organism>
<keyword evidence="1" id="KW-0812">Transmembrane</keyword>
<evidence type="ECO:0000313" key="2">
    <source>
        <dbReference type="EMBL" id="KAG7087537.1"/>
    </source>
</evidence>
<accession>A0A9P7RPY2</accession>
<feature type="transmembrane region" description="Helical" evidence="1">
    <location>
        <begin position="342"/>
        <end position="362"/>
    </location>
</feature>
<evidence type="ECO:0000256" key="1">
    <source>
        <dbReference type="SAM" id="Phobius"/>
    </source>
</evidence>
<dbReference type="EMBL" id="CM032189">
    <property type="protein sequence ID" value="KAG7087537.1"/>
    <property type="molecule type" value="Genomic_DNA"/>
</dbReference>
<reference evidence="2" key="1">
    <citation type="journal article" date="2021" name="Genome Biol. Evol.">
        <title>The assembled and annotated genome of the fairy-ring fungus Marasmius oreades.</title>
        <authorList>
            <person name="Hiltunen M."/>
            <person name="Ament-Velasquez S.L."/>
            <person name="Johannesson H."/>
        </authorList>
    </citation>
    <scope>NUCLEOTIDE SEQUENCE</scope>
    <source>
        <strain evidence="2">03SP1</strain>
    </source>
</reference>
<evidence type="ECO:0008006" key="4">
    <source>
        <dbReference type="Google" id="ProtNLM"/>
    </source>
</evidence>
<dbReference type="GO" id="GO:0005794">
    <property type="term" value="C:Golgi apparatus"/>
    <property type="evidence" value="ECO:0007669"/>
    <property type="project" value="TreeGrafter"/>
</dbReference>
<gene>
    <name evidence="2" type="ORF">E1B28_013494</name>
</gene>
<feature type="transmembrane region" description="Helical" evidence="1">
    <location>
        <begin position="369"/>
        <end position="388"/>
    </location>
</feature>
<keyword evidence="1" id="KW-0472">Membrane</keyword>
<dbReference type="OrthoDB" id="3263941at2759"/>
<keyword evidence="1" id="KW-1133">Transmembrane helix</keyword>
<dbReference type="PANTHER" id="PTHR34391:SF2">
    <property type="entry name" value="TRP C-TERMINAL DOMAIN-CONTAINING PROTEIN"/>
    <property type="match status" value="1"/>
</dbReference>
<dbReference type="InterPro" id="IPR040410">
    <property type="entry name" value="UPF0658_Golgi"/>
</dbReference>